<evidence type="ECO:0000313" key="2">
    <source>
        <dbReference type="Proteomes" id="UP000489600"/>
    </source>
</evidence>
<keyword evidence="2" id="KW-1185">Reference proteome</keyword>
<evidence type="ECO:0000313" key="1">
    <source>
        <dbReference type="EMBL" id="VVA93269.1"/>
    </source>
</evidence>
<reference evidence="1" key="1">
    <citation type="submission" date="2019-07" db="EMBL/GenBank/DDBJ databases">
        <authorList>
            <person name="Dittberner H."/>
        </authorList>
    </citation>
    <scope>NUCLEOTIDE SEQUENCE [LARGE SCALE GENOMIC DNA]</scope>
</reference>
<dbReference type="AlphaFoldDB" id="A0A565AXD2"/>
<organism evidence="1 2">
    <name type="scientific">Arabis nemorensis</name>
    <dbReference type="NCBI Taxonomy" id="586526"/>
    <lineage>
        <taxon>Eukaryota</taxon>
        <taxon>Viridiplantae</taxon>
        <taxon>Streptophyta</taxon>
        <taxon>Embryophyta</taxon>
        <taxon>Tracheophyta</taxon>
        <taxon>Spermatophyta</taxon>
        <taxon>Magnoliopsida</taxon>
        <taxon>eudicotyledons</taxon>
        <taxon>Gunneridae</taxon>
        <taxon>Pentapetalae</taxon>
        <taxon>rosids</taxon>
        <taxon>malvids</taxon>
        <taxon>Brassicales</taxon>
        <taxon>Brassicaceae</taxon>
        <taxon>Arabideae</taxon>
        <taxon>Arabis</taxon>
    </lineage>
</organism>
<comment type="caution">
    <text evidence="1">The sequence shown here is derived from an EMBL/GenBank/DDBJ whole genome shotgun (WGS) entry which is preliminary data.</text>
</comment>
<sequence>MAMMQMRSECMRSIVCYHGLEYAPVEAERGVVDVASPAIMSRHVLRKIRVSKRFPLLGTVFPLD</sequence>
<name>A0A565AXD2_9BRAS</name>
<protein>
    <submittedName>
        <fullName evidence="1">Uncharacterized protein</fullName>
    </submittedName>
</protein>
<dbReference type="Proteomes" id="UP000489600">
    <property type="component" value="Unassembled WGS sequence"/>
</dbReference>
<proteinExistence type="predicted"/>
<dbReference type="EMBL" id="CABITT030000001">
    <property type="protein sequence ID" value="VVA93269.1"/>
    <property type="molecule type" value="Genomic_DNA"/>
</dbReference>
<accession>A0A565AXD2</accession>
<gene>
    <name evidence="1" type="ORF">ANE_LOCUS3714</name>
</gene>